<name>A0A915A413_PARUN</name>
<proteinExistence type="predicted"/>
<protein>
    <submittedName>
        <fullName evidence="2">Uncharacterized protein</fullName>
    </submittedName>
</protein>
<dbReference type="WBParaSite" id="PgE473_g001_t01">
    <property type="protein sequence ID" value="PgE473_g001_t01"/>
    <property type="gene ID" value="PgE473_g001"/>
</dbReference>
<organism evidence="1 2">
    <name type="scientific">Parascaris univalens</name>
    <name type="common">Nematode worm</name>
    <dbReference type="NCBI Taxonomy" id="6257"/>
    <lineage>
        <taxon>Eukaryota</taxon>
        <taxon>Metazoa</taxon>
        <taxon>Ecdysozoa</taxon>
        <taxon>Nematoda</taxon>
        <taxon>Chromadorea</taxon>
        <taxon>Rhabditida</taxon>
        <taxon>Spirurina</taxon>
        <taxon>Ascaridomorpha</taxon>
        <taxon>Ascaridoidea</taxon>
        <taxon>Ascarididae</taxon>
        <taxon>Parascaris</taxon>
    </lineage>
</organism>
<reference evidence="2" key="1">
    <citation type="submission" date="2022-11" db="UniProtKB">
        <authorList>
            <consortium name="WormBaseParasite"/>
        </authorList>
    </citation>
    <scope>IDENTIFICATION</scope>
</reference>
<evidence type="ECO:0000313" key="1">
    <source>
        <dbReference type="Proteomes" id="UP000887569"/>
    </source>
</evidence>
<dbReference type="AlphaFoldDB" id="A0A915A413"/>
<evidence type="ECO:0000313" key="2">
    <source>
        <dbReference type="WBParaSite" id="PgE473_g001_t01"/>
    </source>
</evidence>
<dbReference type="Proteomes" id="UP000887569">
    <property type="component" value="Unplaced"/>
</dbReference>
<keyword evidence="1" id="KW-1185">Reference proteome</keyword>
<sequence>MGPSIPSVGKTRAFVLVALTDLEEQTRVKPQIQFLRTTNDHAPFVLSDLEE</sequence>
<accession>A0A915A413</accession>